<dbReference type="InterPro" id="IPR012854">
    <property type="entry name" value="Cu_amine_oxidase-like_N"/>
</dbReference>
<evidence type="ECO:0000313" key="3">
    <source>
        <dbReference type="EMBL" id="SDE08249.1"/>
    </source>
</evidence>
<dbReference type="AlphaFoldDB" id="A0A1G7A0B3"/>
<dbReference type="RefSeq" id="WP_091792385.1">
    <property type="nucleotide sequence ID" value="NZ_FNAF01000017.1"/>
</dbReference>
<gene>
    <name evidence="3" type="ORF">SAMN04489866_11717</name>
</gene>
<dbReference type="Pfam" id="PF07833">
    <property type="entry name" value="Cu_amine_oxidN1"/>
    <property type="match status" value="1"/>
</dbReference>
<reference evidence="3 4" key="1">
    <citation type="submission" date="2016-10" db="EMBL/GenBank/DDBJ databases">
        <authorList>
            <person name="de Groot N.N."/>
        </authorList>
    </citation>
    <scope>NUCLEOTIDE SEQUENCE [LARGE SCALE GENOMIC DNA]</scope>
    <source>
        <strain evidence="3 4">DSM 20475</strain>
    </source>
</reference>
<dbReference type="SUPFAM" id="SSF55383">
    <property type="entry name" value="Copper amine oxidase, domain N"/>
    <property type="match status" value="1"/>
</dbReference>
<evidence type="ECO:0000259" key="2">
    <source>
        <dbReference type="Pfam" id="PF07833"/>
    </source>
</evidence>
<feature type="chain" id="PRO_5011723955" evidence="1">
    <location>
        <begin position="33"/>
        <end position="160"/>
    </location>
</feature>
<dbReference type="Gene3D" id="3.30.457.10">
    <property type="entry name" value="Copper amine oxidase-like, N-terminal domain"/>
    <property type="match status" value="1"/>
</dbReference>
<keyword evidence="4" id="KW-1185">Reference proteome</keyword>
<proteinExistence type="predicted"/>
<sequence length="160" mass="17345">MKSKKQLKKVVCGALSVALLSGGLLLAQPAEAANGTAVTFYLGRTDVIVDGTTQTLPKAPKVTAGRTFIPLRATAEAFGFKVAYHPEDRTITIENKDRRLEMSVDMTYYRNNGQVAFMDVAPYVTEDGHTMVPIRFVADAMGFTTSVSGVKDKQVIEIQG</sequence>
<dbReference type="Proteomes" id="UP000198995">
    <property type="component" value="Unassembled WGS sequence"/>
</dbReference>
<evidence type="ECO:0000256" key="1">
    <source>
        <dbReference type="SAM" id="SignalP"/>
    </source>
</evidence>
<dbReference type="EMBL" id="FNAF01000017">
    <property type="protein sequence ID" value="SDE08249.1"/>
    <property type="molecule type" value="Genomic_DNA"/>
</dbReference>
<dbReference type="STRING" id="2741.SAMN04489866_11717"/>
<organism evidence="3 4">
    <name type="scientific">Peptococcus niger</name>
    <dbReference type="NCBI Taxonomy" id="2741"/>
    <lineage>
        <taxon>Bacteria</taxon>
        <taxon>Bacillati</taxon>
        <taxon>Bacillota</taxon>
        <taxon>Clostridia</taxon>
        <taxon>Eubacteriales</taxon>
        <taxon>Peptococcaceae</taxon>
        <taxon>Peptococcus</taxon>
    </lineage>
</organism>
<dbReference type="OrthoDB" id="268113at2"/>
<feature type="signal peptide" evidence="1">
    <location>
        <begin position="1"/>
        <end position="32"/>
    </location>
</feature>
<feature type="domain" description="Copper amine oxidase-like N-terminal" evidence="2">
    <location>
        <begin position="49"/>
        <end position="149"/>
    </location>
</feature>
<accession>A0A1G7A0B3</accession>
<dbReference type="InterPro" id="IPR036582">
    <property type="entry name" value="Mao_N_sf"/>
</dbReference>
<protein>
    <submittedName>
        <fullName evidence="3">Copper amine oxidase N-terminal domain-containing protein</fullName>
    </submittedName>
</protein>
<name>A0A1G7A0B3_PEPNI</name>
<keyword evidence="1" id="KW-0732">Signal</keyword>
<evidence type="ECO:0000313" key="4">
    <source>
        <dbReference type="Proteomes" id="UP000198995"/>
    </source>
</evidence>